<accession>A0A3L8RVK3</accession>
<feature type="region of interest" description="Disordered" evidence="1">
    <location>
        <begin position="1"/>
        <end position="22"/>
    </location>
</feature>
<evidence type="ECO:0000256" key="1">
    <source>
        <dbReference type="SAM" id="MobiDB-lite"/>
    </source>
</evidence>
<sequence length="206" mass="20974">MGYRTLPSASHPPSQRSSCENFQADPVVAARLPRLLEVQVAADEVDLAWGRSGDTAGADAGQEEAAAARLPRVDDGVVHSPVQDPASVAPVQTLRPGCGARGSSAPALPSSPSPDRRGSISKGGGSSSQRKHKTSSDCPQHLPGLTMAHTPQQTTPSGEKGIQVPSSPTCSPLLPASFQGGTPILMPAGCTGSLLPARNGQSFGSL</sequence>
<gene>
    <name evidence="2" type="ORF">DV515_00015299</name>
</gene>
<comment type="caution">
    <text evidence="2">The sequence shown here is derived from an EMBL/GenBank/DDBJ whole genome shotgun (WGS) entry which is preliminary data.</text>
</comment>
<feature type="region of interest" description="Disordered" evidence="1">
    <location>
        <begin position="48"/>
        <end position="175"/>
    </location>
</feature>
<dbReference type="EMBL" id="QUSF01000170">
    <property type="protein sequence ID" value="RLV88783.1"/>
    <property type="molecule type" value="Genomic_DNA"/>
</dbReference>
<dbReference type="Proteomes" id="UP000276834">
    <property type="component" value="Unassembled WGS sequence"/>
</dbReference>
<proteinExistence type="predicted"/>
<evidence type="ECO:0000313" key="2">
    <source>
        <dbReference type="EMBL" id="RLV88783.1"/>
    </source>
</evidence>
<organism evidence="2 3">
    <name type="scientific">Chloebia gouldiae</name>
    <name type="common">Gouldian finch</name>
    <name type="synonym">Erythrura gouldiae</name>
    <dbReference type="NCBI Taxonomy" id="44316"/>
    <lineage>
        <taxon>Eukaryota</taxon>
        <taxon>Metazoa</taxon>
        <taxon>Chordata</taxon>
        <taxon>Craniata</taxon>
        <taxon>Vertebrata</taxon>
        <taxon>Euteleostomi</taxon>
        <taxon>Archelosauria</taxon>
        <taxon>Archosauria</taxon>
        <taxon>Dinosauria</taxon>
        <taxon>Saurischia</taxon>
        <taxon>Theropoda</taxon>
        <taxon>Coelurosauria</taxon>
        <taxon>Aves</taxon>
        <taxon>Neognathae</taxon>
        <taxon>Neoaves</taxon>
        <taxon>Telluraves</taxon>
        <taxon>Australaves</taxon>
        <taxon>Passeriformes</taxon>
        <taxon>Passeroidea</taxon>
        <taxon>Passeridae</taxon>
        <taxon>Chloebia</taxon>
    </lineage>
</organism>
<feature type="compositionally biased region" description="Polar residues" evidence="1">
    <location>
        <begin position="7"/>
        <end position="21"/>
    </location>
</feature>
<reference evidence="2 3" key="1">
    <citation type="journal article" date="2018" name="Proc. R. Soc. B">
        <title>A non-coding region near Follistatin controls head colour polymorphism in the Gouldian finch.</title>
        <authorList>
            <person name="Toomey M.B."/>
            <person name="Marques C.I."/>
            <person name="Andrade P."/>
            <person name="Araujo P.M."/>
            <person name="Sabatino S."/>
            <person name="Gazda M.A."/>
            <person name="Afonso S."/>
            <person name="Lopes R.J."/>
            <person name="Corbo J.C."/>
            <person name="Carneiro M."/>
        </authorList>
    </citation>
    <scope>NUCLEOTIDE SEQUENCE [LARGE SCALE GENOMIC DNA]</scope>
    <source>
        <strain evidence="2">Red01</strain>
        <tissue evidence="2">Muscle</tissue>
    </source>
</reference>
<evidence type="ECO:0000313" key="3">
    <source>
        <dbReference type="Proteomes" id="UP000276834"/>
    </source>
</evidence>
<name>A0A3L8RVK3_CHLGU</name>
<dbReference type="AlphaFoldDB" id="A0A3L8RVK3"/>
<protein>
    <submittedName>
        <fullName evidence="2">Uncharacterized protein</fullName>
    </submittedName>
</protein>
<keyword evidence="3" id="KW-1185">Reference proteome</keyword>
<feature type="compositionally biased region" description="Low complexity" evidence="1">
    <location>
        <begin position="56"/>
        <end position="68"/>
    </location>
</feature>